<dbReference type="EMBL" id="AYSO01000019">
    <property type="protein sequence ID" value="KIE45309.1"/>
    <property type="molecule type" value="Genomic_DNA"/>
</dbReference>
<dbReference type="AlphaFoldDB" id="A0A0C1TX97"/>
<dbReference type="Proteomes" id="UP000031366">
    <property type="component" value="Unassembled WGS sequence"/>
</dbReference>
<dbReference type="GO" id="GO:0047429">
    <property type="term" value="F:nucleoside triphosphate diphosphatase activity"/>
    <property type="evidence" value="ECO:0007669"/>
    <property type="project" value="InterPro"/>
</dbReference>
<evidence type="ECO:0000313" key="3">
    <source>
        <dbReference type="Proteomes" id="UP000031366"/>
    </source>
</evidence>
<accession>A0A0C1TX97</accession>
<dbReference type="Gene3D" id="3.90.950.10">
    <property type="match status" value="1"/>
</dbReference>
<dbReference type="RefSeq" id="WP_039635362.1">
    <property type="nucleotide sequence ID" value="NZ_AYSO01000019.1"/>
</dbReference>
<proteinExistence type="predicted"/>
<reference evidence="2 3" key="1">
    <citation type="journal article" date="2015" name="Infect. Genet. Evol.">
        <title>Genomic sequences of six botulinum neurotoxin-producing strains representing three clostridial species illustrate the mobility and diversity of botulinum neurotoxin genes.</title>
        <authorList>
            <person name="Smith T.J."/>
            <person name="Hill K.K."/>
            <person name="Xie G."/>
            <person name="Foley B.T."/>
            <person name="Williamson C.H."/>
            <person name="Foster J.T."/>
            <person name="Johnson S.L."/>
            <person name="Chertkov O."/>
            <person name="Teshima H."/>
            <person name="Gibbons H.S."/>
            <person name="Johnsky L.A."/>
            <person name="Karavis M.A."/>
            <person name="Smith L.A."/>
        </authorList>
    </citation>
    <scope>NUCLEOTIDE SEQUENCE [LARGE SCALE GENOMIC DNA]</scope>
    <source>
        <strain evidence="2 3">CDC 2741</strain>
    </source>
</reference>
<name>A0A0C1TX97_9CLOT</name>
<sequence length="210" mass="24021">MKLLYGTSNPAKLAHMKKVLEGLDIEIIGLKDINLKFDEIDESGNEPLENARIKALAYYKTYKSPVFSCDSGLYIEGLSKENQHGVHVRRVNGKSLDDEEMINHYSSLVRKLGGQAKARYKNGICLVIDDKNIFEYDGEDIGTGNFIISSKPHEKRNVGFPLDSLSVDIESNMYYIDIENNKRNKDDNIQNEGFREFFKRTALRHLEKNI</sequence>
<dbReference type="STRING" id="29341.RSJ17_20490"/>
<dbReference type="OrthoDB" id="9793950at2"/>
<keyword evidence="1" id="KW-0378">Hydrolase</keyword>
<dbReference type="InterPro" id="IPR002637">
    <property type="entry name" value="RdgB/HAM1"/>
</dbReference>
<comment type="caution">
    <text evidence="2">The sequence shown here is derived from an EMBL/GenBank/DDBJ whole genome shotgun (WGS) entry which is preliminary data.</text>
</comment>
<protein>
    <submittedName>
        <fullName evidence="2">Ham1 family protein</fullName>
    </submittedName>
</protein>
<dbReference type="InterPro" id="IPR029001">
    <property type="entry name" value="ITPase-like_fam"/>
</dbReference>
<keyword evidence="3" id="KW-1185">Reference proteome</keyword>
<organism evidence="2 3">
    <name type="scientific">Clostridium argentinense CDC 2741</name>
    <dbReference type="NCBI Taxonomy" id="1418104"/>
    <lineage>
        <taxon>Bacteria</taxon>
        <taxon>Bacillati</taxon>
        <taxon>Bacillota</taxon>
        <taxon>Clostridia</taxon>
        <taxon>Eubacteriales</taxon>
        <taxon>Clostridiaceae</taxon>
        <taxon>Clostridium</taxon>
    </lineage>
</organism>
<dbReference type="Pfam" id="PF01725">
    <property type="entry name" value="Ham1p_like"/>
    <property type="match status" value="1"/>
</dbReference>
<gene>
    <name evidence="2" type="ORF">U732_2752</name>
</gene>
<evidence type="ECO:0000313" key="2">
    <source>
        <dbReference type="EMBL" id="KIE45309.1"/>
    </source>
</evidence>
<dbReference type="SUPFAM" id="SSF52972">
    <property type="entry name" value="ITPase-like"/>
    <property type="match status" value="1"/>
</dbReference>
<dbReference type="GO" id="GO:0009143">
    <property type="term" value="P:nucleoside triphosphate catabolic process"/>
    <property type="evidence" value="ECO:0007669"/>
    <property type="project" value="InterPro"/>
</dbReference>
<evidence type="ECO:0000256" key="1">
    <source>
        <dbReference type="ARBA" id="ARBA00022801"/>
    </source>
</evidence>